<protein>
    <recommendedName>
        <fullName evidence="4">G protein-coupled receptor</fullName>
    </recommendedName>
</protein>
<sequence length="100" mass="11610">LILSEAFGTSKLWCMSLFTAVRSFSFASFPFDLFLVLCLIRFIRLFVPLLPPTFTLKPPSDRRGSESRRAVDTVDEGRGRRHHFNAFDRFFENDDDCVRS</sequence>
<dbReference type="Proteomes" id="UP001432027">
    <property type="component" value="Unassembled WGS sequence"/>
</dbReference>
<comment type="caution">
    <text evidence="2">The sequence shown here is derived from an EMBL/GenBank/DDBJ whole genome shotgun (WGS) entry which is preliminary data.</text>
</comment>
<evidence type="ECO:0000313" key="2">
    <source>
        <dbReference type="EMBL" id="GMT05525.1"/>
    </source>
</evidence>
<evidence type="ECO:0000313" key="3">
    <source>
        <dbReference type="Proteomes" id="UP001432027"/>
    </source>
</evidence>
<organism evidence="2 3">
    <name type="scientific">Pristionchus entomophagus</name>
    <dbReference type="NCBI Taxonomy" id="358040"/>
    <lineage>
        <taxon>Eukaryota</taxon>
        <taxon>Metazoa</taxon>
        <taxon>Ecdysozoa</taxon>
        <taxon>Nematoda</taxon>
        <taxon>Chromadorea</taxon>
        <taxon>Rhabditida</taxon>
        <taxon>Rhabditina</taxon>
        <taxon>Diplogasteromorpha</taxon>
        <taxon>Diplogasteroidea</taxon>
        <taxon>Neodiplogasteridae</taxon>
        <taxon>Pristionchus</taxon>
    </lineage>
</organism>
<keyword evidence="1" id="KW-1133">Transmembrane helix</keyword>
<dbReference type="EMBL" id="BTSX01000006">
    <property type="protein sequence ID" value="GMT05525.1"/>
    <property type="molecule type" value="Genomic_DNA"/>
</dbReference>
<feature type="non-terminal residue" evidence="2">
    <location>
        <position position="1"/>
    </location>
</feature>
<gene>
    <name evidence="2" type="ORF">PENTCL1PPCAC_27699</name>
</gene>
<name>A0AAV5UEY0_9BILA</name>
<accession>A0AAV5UEY0</accession>
<feature type="non-terminal residue" evidence="2">
    <location>
        <position position="100"/>
    </location>
</feature>
<dbReference type="AlphaFoldDB" id="A0AAV5UEY0"/>
<keyword evidence="1" id="KW-0472">Membrane</keyword>
<evidence type="ECO:0008006" key="4">
    <source>
        <dbReference type="Google" id="ProtNLM"/>
    </source>
</evidence>
<keyword evidence="1" id="KW-0812">Transmembrane</keyword>
<evidence type="ECO:0000256" key="1">
    <source>
        <dbReference type="SAM" id="Phobius"/>
    </source>
</evidence>
<reference evidence="2" key="1">
    <citation type="submission" date="2023-10" db="EMBL/GenBank/DDBJ databases">
        <title>Genome assembly of Pristionchus species.</title>
        <authorList>
            <person name="Yoshida K."/>
            <person name="Sommer R.J."/>
        </authorList>
    </citation>
    <scope>NUCLEOTIDE SEQUENCE</scope>
    <source>
        <strain evidence="2">RS0144</strain>
    </source>
</reference>
<proteinExistence type="predicted"/>
<feature type="transmembrane region" description="Helical" evidence="1">
    <location>
        <begin position="20"/>
        <end position="40"/>
    </location>
</feature>
<keyword evidence="3" id="KW-1185">Reference proteome</keyword>